<dbReference type="InterPro" id="IPR000836">
    <property type="entry name" value="PRTase_dom"/>
</dbReference>
<dbReference type="Gene3D" id="3.40.50.2020">
    <property type="match status" value="1"/>
</dbReference>
<protein>
    <recommendedName>
        <fullName evidence="3">Phosphoribosyltransferase</fullName>
    </recommendedName>
</protein>
<comment type="caution">
    <text evidence="1">The sequence shown here is derived from an EMBL/GenBank/DDBJ whole genome shotgun (WGS) entry which is preliminary data.</text>
</comment>
<proteinExistence type="predicted"/>
<evidence type="ECO:0000313" key="1">
    <source>
        <dbReference type="EMBL" id="OAM19614.1"/>
    </source>
</evidence>
<sequence length="231" mass="24987">MHSKSTISGHPLYPAAKGGDLAKAVALVDDYLNDGALNEIGKLLAPHGDVRLLPVHAIEMSGRNKLPVAYAAWLEQRFGLPIEYGIVQADKVSRTGADGFERLVKSVRFDGAVAAGQKYLLIDDAVTQGGTLADLRGYIESRGGVVVGATTLMGKPHSARLAITKPTLGQLRKSLGREFEAWWQEQFGYDFSKLTESEARYINKQITRSGADAVRDTIIARRLEAISHAGS</sequence>
<accession>A0A1A9RKI6</accession>
<organism evidence="1 2">
    <name type="scientific">Eikenella corrodens</name>
    <dbReference type="NCBI Taxonomy" id="539"/>
    <lineage>
        <taxon>Bacteria</taxon>
        <taxon>Pseudomonadati</taxon>
        <taxon>Pseudomonadota</taxon>
        <taxon>Betaproteobacteria</taxon>
        <taxon>Neisseriales</taxon>
        <taxon>Neisseriaceae</taxon>
        <taxon>Eikenella</taxon>
    </lineage>
</organism>
<dbReference type="CDD" id="cd06223">
    <property type="entry name" value="PRTases_typeI"/>
    <property type="match status" value="1"/>
</dbReference>
<evidence type="ECO:0000313" key="2">
    <source>
        <dbReference type="Proteomes" id="UP000077589"/>
    </source>
</evidence>
<name>A0A1A9RKI6_EIKCO</name>
<evidence type="ECO:0008006" key="3">
    <source>
        <dbReference type="Google" id="ProtNLM"/>
    </source>
</evidence>
<dbReference type="SUPFAM" id="SSF53271">
    <property type="entry name" value="PRTase-like"/>
    <property type="match status" value="1"/>
</dbReference>
<gene>
    <name evidence="1" type="ORF">A7P90_05440</name>
</gene>
<dbReference type="AlphaFoldDB" id="A0A1A9RKI6"/>
<dbReference type="InterPro" id="IPR029057">
    <property type="entry name" value="PRTase-like"/>
</dbReference>
<reference evidence="2" key="1">
    <citation type="submission" date="2016-05" db="EMBL/GenBank/DDBJ databases">
        <title>Draft genome of Corynebacterium afermentans subsp. afermentans LCDC 88199T.</title>
        <authorList>
            <person name="Bernier A.-M."/>
            <person name="Bernard K."/>
        </authorList>
    </citation>
    <scope>NUCLEOTIDE SEQUENCE [LARGE SCALE GENOMIC DNA]</scope>
    <source>
        <strain evidence="2">NML04-0072</strain>
    </source>
</reference>
<dbReference type="EMBL" id="LXSG01000029">
    <property type="protein sequence ID" value="OAM19614.1"/>
    <property type="molecule type" value="Genomic_DNA"/>
</dbReference>
<dbReference type="Proteomes" id="UP000077589">
    <property type="component" value="Unassembled WGS sequence"/>
</dbReference>